<feature type="compositionally biased region" description="Low complexity" evidence="1">
    <location>
        <begin position="125"/>
        <end position="171"/>
    </location>
</feature>
<feature type="compositionally biased region" description="Polar residues" evidence="1">
    <location>
        <begin position="172"/>
        <end position="185"/>
    </location>
</feature>
<gene>
    <name evidence="2" type="ORF">ABMA28_012532</name>
</gene>
<reference evidence="2 3" key="1">
    <citation type="submission" date="2024-06" db="EMBL/GenBank/DDBJ databases">
        <title>A chromosome-level genome assembly of beet webworm, Loxostege sticticalis.</title>
        <authorList>
            <person name="Zhang Y."/>
        </authorList>
    </citation>
    <scope>NUCLEOTIDE SEQUENCE [LARGE SCALE GENOMIC DNA]</scope>
    <source>
        <strain evidence="2">AQ028</strain>
        <tissue evidence="2">Male pupae</tissue>
    </source>
</reference>
<evidence type="ECO:0008006" key="4">
    <source>
        <dbReference type="Google" id="ProtNLM"/>
    </source>
</evidence>
<feature type="region of interest" description="Disordered" evidence="1">
    <location>
        <begin position="57"/>
        <end position="224"/>
    </location>
</feature>
<proteinExistence type="predicted"/>
<dbReference type="Proteomes" id="UP001549921">
    <property type="component" value="Unassembled WGS sequence"/>
</dbReference>
<dbReference type="EMBL" id="JBEDNZ010000030">
    <property type="protein sequence ID" value="KAL0808862.1"/>
    <property type="molecule type" value="Genomic_DNA"/>
</dbReference>
<accession>A0ABD0S4Q3</accession>
<evidence type="ECO:0000313" key="2">
    <source>
        <dbReference type="EMBL" id="KAL0808862.1"/>
    </source>
</evidence>
<comment type="caution">
    <text evidence="2">The sequence shown here is derived from an EMBL/GenBank/DDBJ whole genome shotgun (WGS) entry which is preliminary data.</text>
</comment>
<evidence type="ECO:0000313" key="3">
    <source>
        <dbReference type="Proteomes" id="UP001549921"/>
    </source>
</evidence>
<evidence type="ECO:0000256" key="1">
    <source>
        <dbReference type="SAM" id="MobiDB-lite"/>
    </source>
</evidence>
<feature type="compositionally biased region" description="Polar residues" evidence="1">
    <location>
        <begin position="57"/>
        <end position="77"/>
    </location>
</feature>
<dbReference type="AlphaFoldDB" id="A0ABD0S4Q3"/>
<name>A0ABD0S4Q3_LOXSC</name>
<organism evidence="2 3">
    <name type="scientific">Loxostege sticticalis</name>
    <name type="common">Beet webworm moth</name>
    <dbReference type="NCBI Taxonomy" id="481309"/>
    <lineage>
        <taxon>Eukaryota</taxon>
        <taxon>Metazoa</taxon>
        <taxon>Ecdysozoa</taxon>
        <taxon>Arthropoda</taxon>
        <taxon>Hexapoda</taxon>
        <taxon>Insecta</taxon>
        <taxon>Pterygota</taxon>
        <taxon>Neoptera</taxon>
        <taxon>Endopterygota</taxon>
        <taxon>Lepidoptera</taxon>
        <taxon>Glossata</taxon>
        <taxon>Ditrysia</taxon>
        <taxon>Pyraloidea</taxon>
        <taxon>Crambidae</taxon>
        <taxon>Pyraustinae</taxon>
        <taxon>Loxostege</taxon>
    </lineage>
</organism>
<protein>
    <recommendedName>
        <fullName evidence="4">Dentin sialophosphoprotein-like</fullName>
    </recommendedName>
</protein>
<sequence>MKLIFEQFGFNVKISYKIRVFIGKATCCCFIFKMRVVAVLFLAFSVVLAAPRPDVEQTSYDDVNGDVTAQKSVTDNDGNTRKTVENGVNPDGNNGVYANDNVFPQGNAEDTGADNGNNNKEENFTSSVQQSSSSYTTTTDDDGNTNTVGDSSSMSGVVNGNQVNDNGNVYGSQSVQTTRNNSTMEGKNGQYDVKTDQSNLDEQKSKNADGQTSYENHYSETKNV</sequence>